<keyword evidence="2" id="KW-0863">Zinc-finger</keyword>
<feature type="region of interest" description="Disordered" evidence="4">
    <location>
        <begin position="585"/>
        <end position="672"/>
    </location>
</feature>
<dbReference type="InterPro" id="IPR002110">
    <property type="entry name" value="Ankyrin_rpt"/>
</dbReference>
<reference evidence="6" key="1">
    <citation type="submission" date="2023-08" db="EMBL/GenBank/DDBJ databases">
        <authorList>
            <person name="Audoor S."/>
            <person name="Bilcke G."/>
        </authorList>
    </citation>
    <scope>NUCLEOTIDE SEQUENCE</scope>
</reference>
<feature type="compositionally biased region" description="Polar residues" evidence="4">
    <location>
        <begin position="2006"/>
        <end position="2017"/>
    </location>
</feature>
<keyword evidence="1" id="KW-0040">ANK repeat</keyword>
<evidence type="ECO:0000259" key="5">
    <source>
        <dbReference type="PROSITE" id="PS50103"/>
    </source>
</evidence>
<feature type="region of interest" description="Disordered" evidence="4">
    <location>
        <begin position="1998"/>
        <end position="2020"/>
    </location>
</feature>
<dbReference type="InterPro" id="IPR036770">
    <property type="entry name" value="Ankyrin_rpt-contain_sf"/>
</dbReference>
<feature type="repeat" description="ANK" evidence="1">
    <location>
        <begin position="1637"/>
        <end position="1669"/>
    </location>
</feature>
<dbReference type="SUPFAM" id="SSF48403">
    <property type="entry name" value="Ankyrin repeat"/>
    <property type="match status" value="1"/>
</dbReference>
<dbReference type="EMBL" id="CAKOGP040001836">
    <property type="protein sequence ID" value="CAJ1953610.1"/>
    <property type="molecule type" value="Genomic_DNA"/>
</dbReference>
<accession>A0AAD2FU84</accession>
<evidence type="ECO:0000256" key="2">
    <source>
        <dbReference type="PROSITE-ProRule" id="PRU00723"/>
    </source>
</evidence>
<feature type="region of interest" description="Disordered" evidence="4">
    <location>
        <begin position="68"/>
        <end position="112"/>
    </location>
</feature>
<dbReference type="InterPro" id="IPR000571">
    <property type="entry name" value="Znf_CCCH"/>
</dbReference>
<dbReference type="GO" id="GO:0008270">
    <property type="term" value="F:zinc ion binding"/>
    <property type="evidence" value="ECO:0007669"/>
    <property type="project" value="UniProtKB-KW"/>
</dbReference>
<evidence type="ECO:0000256" key="4">
    <source>
        <dbReference type="SAM" id="MobiDB-lite"/>
    </source>
</evidence>
<organism evidence="6 7">
    <name type="scientific">Cylindrotheca closterium</name>
    <dbReference type="NCBI Taxonomy" id="2856"/>
    <lineage>
        <taxon>Eukaryota</taxon>
        <taxon>Sar</taxon>
        <taxon>Stramenopiles</taxon>
        <taxon>Ochrophyta</taxon>
        <taxon>Bacillariophyta</taxon>
        <taxon>Bacillariophyceae</taxon>
        <taxon>Bacillariophycidae</taxon>
        <taxon>Bacillariales</taxon>
        <taxon>Bacillariaceae</taxon>
        <taxon>Cylindrotheca</taxon>
    </lineage>
</organism>
<evidence type="ECO:0000256" key="1">
    <source>
        <dbReference type="PROSITE-ProRule" id="PRU00023"/>
    </source>
</evidence>
<sequence>MPKFFSIAGIRTVGKPNPQVPSASQNNQNVNLNETNATKSSDNEGTTAAANATTSQFNNHATATKNANANAASNPSNQEPQQPQSLFHKYPGSGKLTIQQKKGKTGHTKSVIRRVPIYTEDYNSSDDEDMNQHRADVHIPQSLLLQDDETILLDELDNEITRQEEQELLDEWNDKITAQEEVDLMKRLWINIEHAAYLEHCAAKPSAVLVVEDPLSYNNDRRPLLSVKMPKSKVPTQLVFPTEITGTVDFCKASIKLPRYLDQEHKILAFTRAEFYTGVFLPFETDLLGEAYKSLNGWDASLLVSEEDPFSYVLQARAERGVLEELKRQAEVWVQDRIRMINSYLLLRDGASVVIDNLVQPRLFEEAVKQEKKAFKKNVVGVLEKNLGWIEKHAKSENRPASLTGWRVSVQFKMHPRPCTIDATGSAEVLAQLAEATRDWVQTQSLYAITDSFESSHLTSSTRGTPSKRIRMTFRYPRCVPLGYENRSQELSKTQIPVQYANCGVSLAGIKERTLLSYMMGGPDAFEKGCTLLTIHGNECNTPNDLQCIYSQARETDRNFVNLTLCLSRYTNFLAIPELMDMNPRRLDSKPFQLSDYKNPDSIEAPMGQVQQQKPAGAEGPPVAEQPLAVSKQPAAVVEEKERDGNFKQPEFAAPDEDAPHQEQPNVPEKNKLKEKDQEKWILRLLENEKSIEMDVIFSSGESLGASCSLCKVKGGGVLLFNPKKDGQLLKVLGNASKSNFVLWKVNGSIVKHFDHLKILVVAAKKSKRPLQCVLVMHEGTDLSQIDKSKLVLGDTANPRRRNGDTHSLEKQLRPTKTSVAANGSNTASRKDETEGSEEEADYAAEWDIDDDDSSDSDVSALISLKKKKTNISKKKSTTSKASASKPGASLEATTRQKGKGRDTLESNPFSDSDSDSAEPTRADLKKRKRVPKNKDSISQGSATNATSTSGKPVSQSADLVVADEAPIPKKRRTIPTTNIVSDRSTSTSGSQALADPNFTTNSSQMRSKVSSIGTSASQKTNNASLATTSRGSNNTNSSGRATSTGATSDPLAELLLVPSKPKLKQKRTQLTQSNEEPAGKKLKGSSVVEAQRNAAKQVSEPPIPRRKSHEPKGSALMQEFQVEFASLRPIGAFFKTEGSKCKVFSVYKKGNAKEDGKIMPGSIAVAASVSGRRQEISSHEELQKLYIEAKNRQSKIRIFFVNTDVFGHRMDMQSDRDWTEYGVWTNRYQGGWAGGAKTKNGVVYMANKLASNRESSAATSIASRTENDRTPRETSGPESLQLRGDSSTRKNPPSDPKPQKRLGPCRIKNPSAPRERRNEKVKFSDDKNEVKYFVVGSATDQYHDDSHAISNEMTIESQPSSPSDVLKDAVTNQRYTKLIEVLETGAPSAFEDTYRALANHHEYAKRAIIEENEHARKKDMQAKKKVLGIYVPICLCIEQVMELGHLSDFTFCVKTVELKKKPKRRTVGRTESLSGKVSIKRGEHVHELGSLHKTNTKAFISYGESERRSFRTTANAELRLSTCYLFIDFREGVFEDAIPAAKLGNVMIPLSKIGRRCPINKPLHVEEDLKVKPDSILSKGAVGIEISRFKASRDAIIKEKEELTKRLYQEISYIKRFNDEFGGGRIRLSGNIRSMGNATLLHAAIHLGEEEMVKRLLDLRADPRMKSSRYGTPIHQAMNLKDRSLEKLQNLINNGDPPERTEPVQHLFDVYSRILRLLKSNEEEELPDDMKGISDDSDEDEDYPGDRSLGSKRKGASGTSEADQKKRQFEIMQEIFSRAPKAAGGLEDGLEANKFFVSGMLRLHYSKECPDVPAMEKFVKEAQDRKVLVSISETKFRLGAATGSQESDILTKEKEVPLPETSLSWLHHGKVVCDHFGTSRGCRYGHHCRDAHVYHYPTDTKSRLVLESKELLKEKRERFVLKPEFLKTLRLDGWFTAGYYNPNKSKSLYFHAEGGKGKANRFGVNWYPALHEAKEALQRVMTAKTLGRYRYNNILSHEENKAHRAQSQTEASSQTKEGNRSLPLLKDRDWMDKSLEFPRCPSGVDPKSCQNQDFWRVEARFGDTIGHQLKIFLDPDDVYPLERNGFHTAAFADRQNKKIIYVEGGNSKINIQGVHWYSSESEARNALEPVVAASRTRSAGS</sequence>
<keyword evidence="7" id="KW-1185">Reference proteome</keyword>
<feature type="compositionally biased region" description="Low complexity" evidence="4">
    <location>
        <begin position="26"/>
        <end position="36"/>
    </location>
</feature>
<gene>
    <name evidence="6" type="ORF">CYCCA115_LOCUS14210</name>
</gene>
<feature type="region of interest" description="Disordered" evidence="4">
    <location>
        <begin position="12"/>
        <end position="48"/>
    </location>
</feature>
<feature type="zinc finger region" description="C3H1-type" evidence="2">
    <location>
        <begin position="1873"/>
        <end position="1896"/>
    </location>
</feature>
<feature type="region of interest" description="Disordered" evidence="4">
    <location>
        <begin position="1725"/>
        <end position="1766"/>
    </location>
</feature>
<evidence type="ECO:0000256" key="3">
    <source>
        <dbReference type="SAM" id="Coils"/>
    </source>
</evidence>
<dbReference type="Proteomes" id="UP001295423">
    <property type="component" value="Unassembled WGS sequence"/>
</dbReference>
<dbReference type="Gene3D" id="1.25.40.20">
    <property type="entry name" value="Ankyrin repeat-containing domain"/>
    <property type="match status" value="1"/>
</dbReference>
<evidence type="ECO:0000313" key="7">
    <source>
        <dbReference type="Proteomes" id="UP001295423"/>
    </source>
</evidence>
<comment type="caution">
    <text evidence="6">The sequence shown here is derived from an EMBL/GenBank/DDBJ whole genome shotgun (WGS) entry which is preliminary data.</text>
</comment>
<evidence type="ECO:0000313" key="6">
    <source>
        <dbReference type="EMBL" id="CAJ1953610.1"/>
    </source>
</evidence>
<proteinExistence type="predicted"/>
<dbReference type="PROSITE" id="PS50088">
    <property type="entry name" value="ANK_REPEAT"/>
    <property type="match status" value="1"/>
</dbReference>
<dbReference type="PROSITE" id="PS50103">
    <property type="entry name" value="ZF_C3H1"/>
    <property type="match status" value="1"/>
</dbReference>
<keyword evidence="3" id="KW-0175">Coiled coil</keyword>
<dbReference type="GO" id="GO:0010468">
    <property type="term" value="P:regulation of gene expression"/>
    <property type="evidence" value="ECO:0007669"/>
    <property type="project" value="UniProtKB-ARBA"/>
</dbReference>
<feature type="region of interest" description="Disordered" evidence="4">
    <location>
        <begin position="794"/>
        <end position="856"/>
    </location>
</feature>
<feature type="compositionally biased region" description="Acidic residues" evidence="4">
    <location>
        <begin position="835"/>
        <end position="856"/>
    </location>
</feature>
<feature type="compositionally biased region" description="Basic and acidic residues" evidence="4">
    <location>
        <begin position="802"/>
        <end position="813"/>
    </location>
</feature>
<feature type="region of interest" description="Disordered" evidence="4">
    <location>
        <begin position="1254"/>
        <end position="1323"/>
    </location>
</feature>
<feature type="compositionally biased region" description="Polar residues" evidence="4">
    <location>
        <begin position="815"/>
        <end position="828"/>
    </location>
</feature>
<protein>
    <recommendedName>
        <fullName evidence="5">C3H1-type domain-containing protein</fullName>
    </recommendedName>
</protein>
<feature type="domain" description="C3H1-type" evidence="5">
    <location>
        <begin position="1873"/>
        <end position="1896"/>
    </location>
</feature>
<keyword evidence="2" id="KW-0479">Metal-binding</keyword>
<feature type="compositionally biased region" description="Low complexity" evidence="4">
    <location>
        <begin position="68"/>
        <end position="85"/>
    </location>
</feature>
<feature type="compositionally biased region" description="Low complexity" evidence="4">
    <location>
        <begin position="1027"/>
        <end position="1049"/>
    </location>
</feature>
<feature type="coiled-coil region" evidence="3">
    <location>
        <begin position="146"/>
        <end position="182"/>
    </location>
</feature>
<feature type="compositionally biased region" description="Basic residues" evidence="4">
    <location>
        <begin position="101"/>
        <end position="112"/>
    </location>
</feature>
<name>A0AAD2FU84_9STRA</name>
<feature type="compositionally biased region" description="Polar residues" evidence="4">
    <location>
        <begin position="1254"/>
        <end position="1265"/>
    </location>
</feature>
<feature type="compositionally biased region" description="Polar residues" evidence="4">
    <location>
        <begin position="975"/>
        <end position="1026"/>
    </location>
</feature>
<keyword evidence="2" id="KW-0862">Zinc</keyword>
<feature type="region of interest" description="Disordered" evidence="4">
    <location>
        <begin position="870"/>
        <end position="1112"/>
    </location>
</feature>
<feature type="compositionally biased region" description="Basic and acidic residues" evidence="4">
    <location>
        <begin position="1314"/>
        <end position="1323"/>
    </location>
</feature>
<feature type="compositionally biased region" description="Polar residues" evidence="4">
    <location>
        <begin position="937"/>
        <end position="958"/>
    </location>
</feature>